<evidence type="ECO:0000256" key="2">
    <source>
        <dbReference type="SAM" id="Phobius"/>
    </source>
</evidence>
<comment type="caution">
    <text evidence="4">The sequence shown here is derived from an EMBL/GenBank/DDBJ whole genome shotgun (WGS) entry which is preliminary data.</text>
</comment>
<keyword evidence="2" id="KW-0472">Membrane</keyword>
<dbReference type="AlphaFoldDB" id="A0A3P1SDX6"/>
<feature type="compositionally biased region" description="Polar residues" evidence="1">
    <location>
        <begin position="37"/>
        <end position="56"/>
    </location>
</feature>
<dbReference type="OrthoDB" id="2068450at2"/>
<evidence type="ECO:0000313" key="4">
    <source>
        <dbReference type="EMBL" id="RRC95348.1"/>
    </source>
</evidence>
<keyword evidence="2" id="KW-1133">Transmembrane helix</keyword>
<accession>A0A3P1SDX6</accession>
<feature type="compositionally biased region" description="Pro residues" evidence="1">
    <location>
        <begin position="549"/>
        <end position="558"/>
    </location>
</feature>
<evidence type="ECO:0000256" key="1">
    <source>
        <dbReference type="SAM" id="MobiDB-lite"/>
    </source>
</evidence>
<sequence length="622" mass="66541">MKRLPIRRALAISATSSLLSMLLVSGAYAGTPDDGTPSENLSTTVSSESSPQQANESSEEAPLDPSETAEKVADEGESIPSEPAVAVSSEGAGFRSAGTATPPSTQPRNPEALVNWEADFPDPTFRAVVQKAVNRSGRKDINTTKYKHIANLIGIRSSDIADKKALSDTRGIELLTSLREADFRETSITSLDISKNPSLVRVRLQGSAMCPAVDIVHAGLPQQYDPEECGTSFHTVGDVRMPSWGTYVINGTKRYFSWDHGESPLFNITPDSRDERRPLKWEKIPSGIKFSHLVGGKFQRDEVRTVDNHGTIHSKVTVTNITDKTLGTHLIEWSRGSIRAQALGGNAHIRTDGNVTFYTTFYGDLPAGKVYVASAHNTASSSHTGDGMREQITRESAKPLDELKEGTPVEGNTIMLLDPRAMAPGNSLSYSYSVGLQRIKTVASVRIDYISVNSSGAETVLASTSNEGAPGSVWDFSTYPELPVGYELDPQRPSPTGIAYGKDGALTIVKVYIRKKGASSPGDTPNPGTTPPANPGTTPPANPGTTPGTTPPANPGTTPPATHTQQPDTTITVKPKERTHSRSTEMKTSSKELAKTGFDGSLIILATVLTASGAGLMYRRRK</sequence>
<feature type="region of interest" description="Disordered" evidence="1">
    <location>
        <begin position="378"/>
        <end position="405"/>
    </location>
</feature>
<feature type="region of interest" description="Disordered" evidence="1">
    <location>
        <begin position="31"/>
        <end position="110"/>
    </location>
</feature>
<protein>
    <submittedName>
        <fullName evidence="4">LPXTG cell wall anchor domain-containing protein</fullName>
    </submittedName>
</protein>
<evidence type="ECO:0000256" key="3">
    <source>
        <dbReference type="SAM" id="SignalP"/>
    </source>
</evidence>
<keyword evidence="3" id="KW-0732">Signal</keyword>
<proteinExistence type="predicted"/>
<keyword evidence="5" id="KW-1185">Reference proteome</keyword>
<gene>
    <name evidence="4" type="ORF">EII11_05570</name>
</gene>
<dbReference type="EMBL" id="RQZF01000004">
    <property type="protein sequence ID" value="RRC95348.1"/>
    <property type="molecule type" value="Genomic_DNA"/>
</dbReference>
<feature type="compositionally biased region" description="Basic and acidic residues" evidence="1">
    <location>
        <begin position="574"/>
        <end position="592"/>
    </location>
</feature>
<reference evidence="4 5" key="1">
    <citation type="submission" date="2018-11" db="EMBL/GenBank/DDBJ databases">
        <title>Genomes From Bacteria Associated with the Canine Oral Cavity: a Test Case for Automated Genome-Based Taxonomic Assignment.</title>
        <authorList>
            <person name="Coil D.A."/>
            <person name="Jospin G."/>
            <person name="Darling A.E."/>
            <person name="Wallis C."/>
            <person name="Davis I.J."/>
            <person name="Harris S."/>
            <person name="Eisen J.A."/>
            <person name="Holcombe L.J."/>
            <person name="O'Flynn C."/>
        </authorList>
    </citation>
    <scope>NUCLEOTIDE SEQUENCE [LARGE SCALE GENOMIC DNA]</scope>
    <source>
        <strain evidence="4 5">OH770</strain>
    </source>
</reference>
<evidence type="ECO:0000313" key="5">
    <source>
        <dbReference type="Proteomes" id="UP000280444"/>
    </source>
</evidence>
<feature type="chain" id="PRO_5018117772" evidence="3">
    <location>
        <begin position="30"/>
        <end position="622"/>
    </location>
</feature>
<feature type="transmembrane region" description="Helical" evidence="2">
    <location>
        <begin position="600"/>
        <end position="618"/>
    </location>
</feature>
<name>A0A3P1SDX6_9ACTO</name>
<feature type="compositionally biased region" description="Polar residues" evidence="1">
    <location>
        <begin position="563"/>
        <end position="572"/>
    </location>
</feature>
<dbReference type="Proteomes" id="UP000280444">
    <property type="component" value="Unassembled WGS sequence"/>
</dbReference>
<feature type="signal peptide" evidence="3">
    <location>
        <begin position="1"/>
        <end position="29"/>
    </location>
</feature>
<feature type="region of interest" description="Disordered" evidence="1">
    <location>
        <begin position="517"/>
        <end position="592"/>
    </location>
</feature>
<feature type="compositionally biased region" description="Pro residues" evidence="1">
    <location>
        <begin position="528"/>
        <end position="542"/>
    </location>
</feature>
<feature type="compositionally biased region" description="Basic and acidic residues" evidence="1">
    <location>
        <begin position="386"/>
        <end position="405"/>
    </location>
</feature>
<dbReference type="InterPro" id="IPR032675">
    <property type="entry name" value="LRR_dom_sf"/>
</dbReference>
<dbReference type="NCBIfam" id="TIGR01167">
    <property type="entry name" value="LPXTG_anchor"/>
    <property type="match status" value="1"/>
</dbReference>
<feature type="compositionally biased region" description="Polar residues" evidence="1">
    <location>
        <begin position="98"/>
        <end position="108"/>
    </location>
</feature>
<organism evidence="4 5">
    <name type="scientific">Schaalia canis</name>
    <dbReference type="NCBI Taxonomy" id="100469"/>
    <lineage>
        <taxon>Bacteria</taxon>
        <taxon>Bacillati</taxon>
        <taxon>Actinomycetota</taxon>
        <taxon>Actinomycetes</taxon>
        <taxon>Actinomycetales</taxon>
        <taxon>Actinomycetaceae</taxon>
        <taxon>Schaalia</taxon>
    </lineage>
</organism>
<keyword evidence="2" id="KW-0812">Transmembrane</keyword>
<dbReference type="Gene3D" id="3.80.10.10">
    <property type="entry name" value="Ribonuclease Inhibitor"/>
    <property type="match status" value="1"/>
</dbReference>